<dbReference type="PROSITE" id="PS50088">
    <property type="entry name" value="ANK_REPEAT"/>
    <property type="match status" value="2"/>
</dbReference>
<gene>
    <name evidence="4" type="ORF">ACFONC_08875</name>
</gene>
<keyword evidence="1" id="KW-0677">Repeat</keyword>
<dbReference type="Proteomes" id="UP001595705">
    <property type="component" value="Unassembled WGS sequence"/>
</dbReference>
<reference evidence="5" key="1">
    <citation type="journal article" date="2019" name="Int. J. Syst. Evol. Microbiol.">
        <title>The Global Catalogue of Microorganisms (GCM) 10K type strain sequencing project: providing services to taxonomists for standard genome sequencing and annotation.</title>
        <authorList>
            <consortium name="The Broad Institute Genomics Platform"/>
            <consortium name="The Broad Institute Genome Sequencing Center for Infectious Disease"/>
            <person name="Wu L."/>
            <person name="Ma J."/>
        </authorList>
    </citation>
    <scope>NUCLEOTIDE SEQUENCE [LARGE SCALE GENOMIC DNA]</scope>
    <source>
        <strain evidence="5">KCTC 42441</strain>
    </source>
</reference>
<proteinExistence type="predicted"/>
<dbReference type="Pfam" id="PF13637">
    <property type="entry name" value="Ank_4"/>
    <property type="match status" value="1"/>
</dbReference>
<dbReference type="EMBL" id="JBHRYA010000007">
    <property type="protein sequence ID" value="MFC3716264.1"/>
    <property type="molecule type" value="Genomic_DNA"/>
</dbReference>
<dbReference type="InterPro" id="IPR036770">
    <property type="entry name" value="Ankyrin_rpt-contain_sf"/>
</dbReference>
<comment type="caution">
    <text evidence="4">The sequence shown here is derived from an EMBL/GenBank/DDBJ whole genome shotgun (WGS) entry which is preliminary data.</text>
</comment>
<dbReference type="PANTHER" id="PTHR24171:SF8">
    <property type="entry name" value="BRCA1-ASSOCIATED RING DOMAIN PROTEIN 1"/>
    <property type="match status" value="1"/>
</dbReference>
<dbReference type="PANTHER" id="PTHR24171">
    <property type="entry name" value="ANKYRIN REPEAT DOMAIN-CONTAINING PROTEIN 39-RELATED"/>
    <property type="match status" value="1"/>
</dbReference>
<dbReference type="Gene3D" id="1.25.40.20">
    <property type="entry name" value="Ankyrin repeat-containing domain"/>
    <property type="match status" value="2"/>
</dbReference>
<accession>A0ABV7XN77</accession>
<dbReference type="InterPro" id="IPR002110">
    <property type="entry name" value="Ankyrin_rpt"/>
</dbReference>
<feature type="repeat" description="ANK" evidence="3">
    <location>
        <begin position="142"/>
        <end position="174"/>
    </location>
</feature>
<keyword evidence="2 3" id="KW-0040">ANK repeat</keyword>
<feature type="repeat" description="ANK" evidence="3">
    <location>
        <begin position="75"/>
        <end position="107"/>
    </location>
</feature>
<dbReference type="SUPFAM" id="SSF48403">
    <property type="entry name" value="Ankyrin repeat"/>
    <property type="match status" value="1"/>
</dbReference>
<evidence type="ECO:0000256" key="2">
    <source>
        <dbReference type="ARBA" id="ARBA00023043"/>
    </source>
</evidence>
<dbReference type="SMART" id="SM00248">
    <property type="entry name" value="ANK"/>
    <property type="match status" value="4"/>
</dbReference>
<evidence type="ECO:0000256" key="3">
    <source>
        <dbReference type="PROSITE-ProRule" id="PRU00023"/>
    </source>
</evidence>
<evidence type="ECO:0000313" key="5">
    <source>
        <dbReference type="Proteomes" id="UP001595705"/>
    </source>
</evidence>
<evidence type="ECO:0000313" key="4">
    <source>
        <dbReference type="EMBL" id="MFC3716264.1"/>
    </source>
</evidence>
<sequence>MTQQTFSDPAAAQLAQAAKSGDAARIRELVAGGANPNARGDNGTTMLQWAMLQQSRSGFEALLAAGADPALGDDDGLTAVHLAAQADTPYWLETLLAGGASPDTPNTVTRATPLMAALMTERGANAQRLLDAGAQVDAIDRQHNTALHVAAKINQMDWVLKLLDAGASPGAVNAQGVTFQRYLFMTRDATLNASARRERDAVREWLRGHNVPIEDASAQ</sequence>
<keyword evidence="5" id="KW-1185">Reference proteome</keyword>
<dbReference type="Pfam" id="PF12796">
    <property type="entry name" value="Ank_2"/>
    <property type="match status" value="1"/>
</dbReference>
<name>A0ABV7XN77_9GAMM</name>
<dbReference type="RefSeq" id="WP_386743373.1">
    <property type="nucleotide sequence ID" value="NZ_JBHRYA010000007.1"/>
</dbReference>
<protein>
    <submittedName>
        <fullName evidence="4">Ankyrin repeat domain-containing protein</fullName>
    </submittedName>
</protein>
<evidence type="ECO:0000256" key="1">
    <source>
        <dbReference type="ARBA" id="ARBA00022737"/>
    </source>
</evidence>
<organism evidence="4 5">
    <name type="scientific">Luteimonas soli</name>
    <dbReference type="NCBI Taxonomy" id="1648966"/>
    <lineage>
        <taxon>Bacteria</taxon>
        <taxon>Pseudomonadati</taxon>
        <taxon>Pseudomonadota</taxon>
        <taxon>Gammaproteobacteria</taxon>
        <taxon>Lysobacterales</taxon>
        <taxon>Lysobacteraceae</taxon>
        <taxon>Luteimonas</taxon>
    </lineage>
</organism>